<keyword evidence="5" id="KW-0297">G-protein coupled receptor</keyword>
<name>A0A9J7HTX4_BRAFL</name>
<keyword evidence="9" id="KW-0325">Glycoprotein</keyword>
<comment type="subcellular location">
    <subcellularLocation>
        <location evidence="1">Cell membrane</location>
        <topology evidence="1">Multi-pass membrane protein</topology>
    </subcellularLocation>
</comment>
<evidence type="ECO:0000256" key="3">
    <source>
        <dbReference type="ARBA" id="ARBA00022692"/>
    </source>
</evidence>
<keyword evidence="13" id="KW-1185">Reference proteome</keyword>
<reference evidence="13" key="1">
    <citation type="journal article" date="2020" name="Nat. Ecol. Evol.">
        <title>Deeply conserved synteny resolves early events in vertebrate evolution.</title>
        <authorList>
            <person name="Simakov O."/>
            <person name="Marletaz F."/>
            <person name="Yue J.X."/>
            <person name="O'Connell B."/>
            <person name="Jenkins J."/>
            <person name="Brandt A."/>
            <person name="Calef R."/>
            <person name="Tung C.H."/>
            <person name="Huang T.K."/>
            <person name="Schmutz J."/>
            <person name="Satoh N."/>
            <person name="Yu J.K."/>
            <person name="Putnam N.H."/>
            <person name="Green R.E."/>
            <person name="Rokhsar D.S."/>
        </authorList>
    </citation>
    <scope>NUCLEOTIDE SEQUENCE [LARGE SCALE GENOMIC DNA]</scope>
    <source>
        <strain evidence="13">S238N-H82</strain>
    </source>
</reference>
<keyword evidence="8" id="KW-0675">Receptor</keyword>
<evidence type="ECO:0000256" key="4">
    <source>
        <dbReference type="ARBA" id="ARBA00022989"/>
    </source>
</evidence>
<accession>A0A9J7HTX4</accession>
<keyword evidence="10" id="KW-0807">Transducer</keyword>
<dbReference type="RefSeq" id="XP_035663362.1">
    <property type="nucleotide sequence ID" value="XM_035807469.1"/>
</dbReference>
<dbReference type="GO" id="GO:0007186">
    <property type="term" value="P:G protein-coupled receptor signaling pathway"/>
    <property type="evidence" value="ECO:0000318"/>
    <property type="project" value="GO_Central"/>
</dbReference>
<sequence length="230" mass="26550">MGIPDLLHYRLLQLNWEPYGWQTICRPVWPSKDYERGYMIYNVLSTYFIPFVICLITCVPIIYRLWHRFDNVTVPPGNVEKTKKSTLMVIGVVVLFTLCWLPNHVINLWWHSSSNKRLTAAVYYSKFVGICLSYANSAMNPFVYAIVGDSFRDCIKQTFSRKKHQCLSAKTRQTRPRRMPVVDSRIASRNLSGLSRTCSSSTKVQLYATVSDDTETQPTKFTCHEAESTV</sequence>
<evidence type="ECO:0000256" key="2">
    <source>
        <dbReference type="ARBA" id="ARBA00022475"/>
    </source>
</evidence>
<dbReference type="GeneID" id="118407052"/>
<evidence type="ECO:0000313" key="13">
    <source>
        <dbReference type="Proteomes" id="UP000001554"/>
    </source>
</evidence>
<evidence type="ECO:0000256" key="1">
    <source>
        <dbReference type="ARBA" id="ARBA00004651"/>
    </source>
</evidence>
<evidence type="ECO:0000256" key="7">
    <source>
        <dbReference type="ARBA" id="ARBA00023157"/>
    </source>
</evidence>
<keyword evidence="4 11" id="KW-1133">Transmembrane helix</keyword>
<gene>
    <name evidence="14" type="primary">LOC118407052</name>
</gene>
<evidence type="ECO:0000256" key="10">
    <source>
        <dbReference type="ARBA" id="ARBA00023224"/>
    </source>
</evidence>
<dbReference type="Proteomes" id="UP000001554">
    <property type="component" value="Chromosome 19"/>
</dbReference>
<dbReference type="Pfam" id="PF00001">
    <property type="entry name" value="7tm_1"/>
    <property type="match status" value="1"/>
</dbReference>
<keyword evidence="2" id="KW-1003">Cell membrane</keyword>
<dbReference type="Gene3D" id="1.20.1070.10">
    <property type="entry name" value="Rhodopsin 7-helix transmembrane proteins"/>
    <property type="match status" value="1"/>
</dbReference>
<evidence type="ECO:0000256" key="6">
    <source>
        <dbReference type="ARBA" id="ARBA00023136"/>
    </source>
</evidence>
<dbReference type="OrthoDB" id="2132067at2759"/>
<dbReference type="PRINTS" id="PR00237">
    <property type="entry name" value="GPCRRHODOPSN"/>
</dbReference>
<dbReference type="PANTHER" id="PTHR45695">
    <property type="entry name" value="LEUCOKININ RECEPTOR-RELATED"/>
    <property type="match status" value="1"/>
</dbReference>
<feature type="domain" description="G-protein coupled receptors family 1 profile" evidence="12">
    <location>
        <begin position="1"/>
        <end position="144"/>
    </location>
</feature>
<protein>
    <submittedName>
        <fullName evidence="14">Galanin receptor type 1-like</fullName>
    </submittedName>
</protein>
<feature type="transmembrane region" description="Helical" evidence="11">
    <location>
        <begin position="87"/>
        <end position="110"/>
    </location>
</feature>
<keyword evidence="6 11" id="KW-0472">Membrane</keyword>
<evidence type="ECO:0000313" key="14">
    <source>
        <dbReference type="RefSeq" id="XP_035663362.1"/>
    </source>
</evidence>
<dbReference type="PANTHER" id="PTHR45695:SF23">
    <property type="entry name" value="GALANIN-LIKE G-PROTEIN COUPLED RECEPTOR NPR-9"/>
    <property type="match status" value="1"/>
</dbReference>
<dbReference type="PROSITE" id="PS50262">
    <property type="entry name" value="G_PROTEIN_RECEP_F1_2"/>
    <property type="match status" value="1"/>
</dbReference>
<keyword evidence="7" id="KW-1015">Disulfide bond</keyword>
<organism evidence="13 14">
    <name type="scientific">Branchiostoma floridae</name>
    <name type="common">Florida lancelet</name>
    <name type="synonym">Amphioxus</name>
    <dbReference type="NCBI Taxonomy" id="7739"/>
    <lineage>
        <taxon>Eukaryota</taxon>
        <taxon>Metazoa</taxon>
        <taxon>Chordata</taxon>
        <taxon>Cephalochordata</taxon>
        <taxon>Leptocardii</taxon>
        <taxon>Amphioxiformes</taxon>
        <taxon>Branchiostomatidae</taxon>
        <taxon>Branchiostoma</taxon>
    </lineage>
</organism>
<dbReference type="InterPro" id="IPR000276">
    <property type="entry name" value="GPCR_Rhodpsn"/>
</dbReference>
<dbReference type="SUPFAM" id="SSF81321">
    <property type="entry name" value="Family A G protein-coupled receptor-like"/>
    <property type="match status" value="1"/>
</dbReference>
<proteinExistence type="predicted"/>
<evidence type="ECO:0000256" key="11">
    <source>
        <dbReference type="SAM" id="Phobius"/>
    </source>
</evidence>
<evidence type="ECO:0000256" key="8">
    <source>
        <dbReference type="ARBA" id="ARBA00023170"/>
    </source>
</evidence>
<evidence type="ECO:0000256" key="5">
    <source>
        <dbReference type="ARBA" id="ARBA00023040"/>
    </source>
</evidence>
<evidence type="ECO:0000259" key="12">
    <source>
        <dbReference type="PROSITE" id="PS50262"/>
    </source>
</evidence>
<dbReference type="KEGG" id="bfo:118407052"/>
<dbReference type="GO" id="GO:0004930">
    <property type="term" value="F:G protein-coupled receptor activity"/>
    <property type="evidence" value="ECO:0000318"/>
    <property type="project" value="GO_Central"/>
</dbReference>
<dbReference type="AlphaFoldDB" id="A0A9J7HTX4"/>
<keyword evidence="3 11" id="KW-0812">Transmembrane</keyword>
<reference evidence="14" key="2">
    <citation type="submission" date="2025-08" db="UniProtKB">
        <authorList>
            <consortium name="RefSeq"/>
        </authorList>
    </citation>
    <scope>IDENTIFICATION</scope>
    <source>
        <strain evidence="14">S238N-H82</strain>
        <tissue evidence="14">Testes</tissue>
    </source>
</reference>
<evidence type="ECO:0000256" key="9">
    <source>
        <dbReference type="ARBA" id="ARBA00023180"/>
    </source>
</evidence>
<dbReference type="OMA" id="YESHAAC"/>
<dbReference type="InterPro" id="IPR017452">
    <property type="entry name" value="GPCR_Rhodpsn_7TM"/>
</dbReference>
<feature type="transmembrane region" description="Helical" evidence="11">
    <location>
        <begin position="47"/>
        <end position="66"/>
    </location>
</feature>
<dbReference type="GO" id="GO:0005886">
    <property type="term" value="C:plasma membrane"/>
    <property type="evidence" value="ECO:0000318"/>
    <property type="project" value="GO_Central"/>
</dbReference>